<reference evidence="6 7" key="1">
    <citation type="submission" date="2017-03" db="EMBL/GenBank/DDBJ databases">
        <title>Complete genome sequence of Blastomonas fulva degrading microcsystin LR.</title>
        <authorList>
            <person name="Lee H.-g."/>
            <person name="Jin L."/>
            <person name="oh H.-M."/>
        </authorList>
    </citation>
    <scope>NUCLEOTIDE SEQUENCE [LARGE SCALE GENOMIC DNA]</scope>
    <source>
        <strain evidence="6 7">T2</strain>
    </source>
</reference>
<keyword evidence="2" id="KW-0238">DNA-binding</keyword>
<evidence type="ECO:0000256" key="4">
    <source>
        <dbReference type="SAM" id="MobiDB-lite"/>
    </source>
</evidence>
<dbReference type="InterPro" id="IPR050204">
    <property type="entry name" value="AraC_XylS_family_regulators"/>
</dbReference>
<protein>
    <recommendedName>
        <fullName evidence="5">HTH araC/xylS-type domain-containing protein</fullName>
    </recommendedName>
</protein>
<accession>A0ABN5B9N5</accession>
<name>A0ABN5B9N5_9SPHN</name>
<keyword evidence="3" id="KW-0804">Transcription</keyword>
<organism evidence="6 7">
    <name type="scientific">Blastomonas fulva</name>
    <dbReference type="NCBI Taxonomy" id="1550728"/>
    <lineage>
        <taxon>Bacteria</taxon>
        <taxon>Pseudomonadati</taxon>
        <taxon>Pseudomonadota</taxon>
        <taxon>Alphaproteobacteria</taxon>
        <taxon>Sphingomonadales</taxon>
        <taxon>Sphingomonadaceae</taxon>
        <taxon>Blastomonas</taxon>
    </lineage>
</organism>
<feature type="domain" description="HTH araC/xylS-type" evidence="5">
    <location>
        <begin position="170"/>
        <end position="282"/>
    </location>
</feature>
<dbReference type="Gene3D" id="1.10.10.60">
    <property type="entry name" value="Homeodomain-like"/>
    <property type="match status" value="1"/>
</dbReference>
<dbReference type="SMART" id="SM00342">
    <property type="entry name" value="HTH_ARAC"/>
    <property type="match status" value="1"/>
</dbReference>
<dbReference type="SUPFAM" id="SSF46689">
    <property type="entry name" value="Homeodomain-like"/>
    <property type="match status" value="1"/>
</dbReference>
<proteinExistence type="predicted"/>
<dbReference type="InterPro" id="IPR009057">
    <property type="entry name" value="Homeodomain-like_sf"/>
</dbReference>
<evidence type="ECO:0000256" key="3">
    <source>
        <dbReference type="ARBA" id="ARBA00023163"/>
    </source>
</evidence>
<evidence type="ECO:0000313" key="7">
    <source>
        <dbReference type="Proteomes" id="UP000258016"/>
    </source>
</evidence>
<keyword evidence="7" id="KW-1185">Reference proteome</keyword>
<dbReference type="EMBL" id="CP020083">
    <property type="protein sequence ID" value="ASR53023.1"/>
    <property type="molecule type" value="Genomic_DNA"/>
</dbReference>
<sequence length="294" mass="32798">MAASGPARSWSIHRKEMRPDAMAGPVAHPMPGDVRFTTRAAPPSLDHAVLELWHLDDPGAPHCGLPKPYVEIVVSLRGIHWWRAAPGMPEHRYATAWVTPVQDGPRYARAEGRRELVGARLQPWAAKAWLGTLPPGNGAPPPRLSALLGREAGLLRDSLKAADSLDSLFERFAAWLEVRLPDRDAITLPAPCRDTDRAMDLARAVEATPRHYRRLFSGRTDLAPKRWLLLHRIDAVLRDPRLADPQFSLAVLACEHGFADQAHLTREMKRFTGATPGQLRHRAAHYPPHMLMPR</sequence>
<dbReference type="PROSITE" id="PS01124">
    <property type="entry name" value="HTH_ARAC_FAMILY_2"/>
    <property type="match status" value="1"/>
</dbReference>
<dbReference type="InterPro" id="IPR018060">
    <property type="entry name" value="HTH_AraC"/>
</dbReference>
<evidence type="ECO:0000256" key="2">
    <source>
        <dbReference type="ARBA" id="ARBA00023125"/>
    </source>
</evidence>
<keyword evidence="1" id="KW-0805">Transcription regulation</keyword>
<evidence type="ECO:0000256" key="1">
    <source>
        <dbReference type="ARBA" id="ARBA00023015"/>
    </source>
</evidence>
<evidence type="ECO:0000313" key="6">
    <source>
        <dbReference type="EMBL" id="ASR53023.1"/>
    </source>
</evidence>
<dbReference type="Proteomes" id="UP000258016">
    <property type="component" value="Chromosome"/>
</dbReference>
<evidence type="ECO:0000259" key="5">
    <source>
        <dbReference type="PROSITE" id="PS01124"/>
    </source>
</evidence>
<dbReference type="PANTHER" id="PTHR46796">
    <property type="entry name" value="HTH-TYPE TRANSCRIPTIONAL ACTIVATOR RHAS-RELATED"/>
    <property type="match status" value="1"/>
</dbReference>
<dbReference type="Pfam" id="PF12833">
    <property type="entry name" value="HTH_18"/>
    <property type="match status" value="1"/>
</dbReference>
<feature type="region of interest" description="Disordered" evidence="4">
    <location>
        <begin position="1"/>
        <end position="26"/>
    </location>
</feature>
<gene>
    <name evidence="6" type="ORF">B5J99_17455</name>
</gene>